<name>A0A811UZE6_CERCA</name>
<dbReference type="EMBL" id="CAJHJT010000034">
    <property type="protein sequence ID" value="CAD7004074.1"/>
    <property type="molecule type" value="Genomic_DNA"/>
</dbReference>
<feature type="transmembrane region" description="Helical" evidence="1">
    <location>
        <begin position="85"/>
        <end position="103"/>
    </location>
</feature>
<evidence type="ECO:0000313" key="3">
    <source>
        <dbReference type="Proteomes" id="UP000606786"/>
    </source>
</evidence>
<sequence length="142" mass="16130">MTVAAITKATEQQQQHNGCNSRRCSSSNSAQLTTNIMSTSTNCGNNNKLVLLLLQLLLPPLPLPLLLLLPFIAHYNRQWLLSHSHYATVNTIIFYFIFICVCIEQHLKVITSERLALAAELKLQHLNSKKYLDCRCHQINEN</sequence>
<dbReference type="Proteomes" id="UP000606786">
    <property type="component" value="Unassembled WGS sequence"/>
</dbReference>
<reference evidence="2" key="1">
    <citation type="submission" date="2020-11" db="EMBL/GenBank/DDBJ databases">
        <authorList>
            <person name="Whitehead M."/>
        </authorList>
    </citation>
    <scope>NUCLEOTIDE SEQUENCE</scope>
    <source>
        <strain evidence="2">EGII</strain>
    </source>
</reference>
<dbReference type="AlphaFoldDB" id="A0A811UZE6"/>
<keyword evidence="1" id="KW-1133">Transmembrane helix</keyword>
<gene>
    <name evidence="2" type="ORF">CCAP1982_LOCUS12499</name>
</gene>
<feature type="transmembrane region" description="Helical" evidence="1">
    <location>
        <begin position="49"/>
        <end position="73"/>
    </location>
</feature>
<accession>A0A811UZE6</accession>
<keyword evidence="3" id="KW-1185">Reference proteome</keyword>
<protein>
    <submittedName>
        <fullName evidence="2">(Mediterranean fruit fly) hypothetical protein</fullName>
    </submittedName>
</protein>
<keyword evidence="1" id="KW-0472">Membrane</keyword>
<comment type="caution">
    <text evidence="2">The sequence shown here is derived from an EMBL/GenBank/DDBJ whole genome shotgun (WGS) entry which is preliminary data.</text>
</comment>
<organism evidence="2 3">
    <name type="scientific">Ceratitis capitata</name>
    <name type="common">Mediterranean fruit fly</name>
    <name type="synonym">Tephritis capitata</name>
    <dbReference type="NCBI Taxonomy" id="7213"/>
    <lineage>
        <taxon>Eukaryota</taxon>
        <taxon>Metazoa</taxon>
        <taxon>Ecdysozoa</taxon>
        <taxon>Arthropoda</taxon>
        <taxon>Hexapoda</taxon>
        <taxon>Insecta</taxon>
        <taxon>Pterygota</taxon>
        <taxon>Neoptera</taxon>
        <taxon>Endopterygota</taxon>
        <taxon>Diptera</taxon>
        <taxon>Brachycera</taxon>
        <taxon>Muscomorpha</taxon>
        <taxon>Tephritoidea</taxon>
        <taxon>Tephritidae</taxon>
        <taxon>Ceratitis</taxon>
        <taxon>Ceratitis</taxon>
    </lineage>
</organism>
<evidence type="ECO:0000256" key="1">
    <source>
        <dbReference type="SAM" id="Phobius"/>
    </source>
</evidence>
<evidence type="ECO:0000313" key="2">
    <source>
        <dbReference type="EMBL" id="CAD7004074.1"/>
    </source>
</evidence>
<proteinExistence type="predicted"/>
<keyword evidence="1" id="KW-0812">Transmembrane</keyword>